<sequence>MAERAGGVYARMDGRPYTRVSNKKPRKSYVKGVPHNRIHNFESGTKRNDYTVELILRAQRDVQIKHNALEAARVAVTKTLSPLGNEYFMKIRTYPHHVLRENPLATGAGADRFSTGMSKAFGKIVGRSARVTKNQAIISVNVKKDQILLAKNALRKASMKLPIPCRTEIKELAEGSKTAASK</sequence>
<dbReference type="AlphaFoldDB" id="A0A832XL21"/>
<gene>
    <name evidence="4" type="ORF">H1011_00650</name>
</gene>
<accession>A0A832XL21</accession>
<dbReference type="CDD" id="cd01433">
    <property type="entry name" value="Ribosomal_L16_L10e"/>
    <property type="match status" value="1"/>
</dbReference>
<evidence type="ECO:0000256" key="2">
    <source>
        <dbReference type="ARBA" id="ARBA00022980"/>
    </source>
</evidence>
<dbReference type="InterPro" id="IPR047873">
    <property type="entry name" value="Ribosomal_uL16"/>
</dbReference>
<dbReference type="GO" id="GO:1990904">
    <property type="term" value="C:ribonucleoprotein complex"/>
    <property type="evidence" value="ECO:0007669"/>
    <property type="project" value="UniProtKB-KW"/>
</dbReference>
<dbReference type="GO" id="GO:0005840">
    <property type="term" value="C:ribosome"/>
    <property type="evidence" value="ECO:0007669"/>
    <property type="project" value="UniProtKB-KW"/>
</dbReference>
<protein>
    <submittedName>
        <fullName evidence="4">50S ribosomal protein L16</fullName>
    </submittedName>
</protein>
<name>A0A832XL21_9ARCH</name>
<dbReference type="PIRSF" id="PIRSF005590">
    <property type="entry name" value="Ribosomal_L10"/>
    <property type="match status" value="1"/>
</dbReference>
<evidence type="ECO:0000313" key="4">
    <source>
        <dbReference type="EMBL" id="HIJ99317.1"/>
    </source>
</evidence>
<dbReference type="SUPFAM" id="SSF54686">
    <property type="entry name" value="Ribosomal protein L16p/L10e"/>
    <property type="match status" value="1"/>
</dbReference>
<keyword evidence="3" id="KW-0687">Ribonucleoprotein</keyword>
<dbReference type="EMBL" id="DVAD01000004">
    <property type="protein sequence ID" value="HIJ99317.1"/>
    <property type="molecule type" value="Genomic_DNA"/>
</dbReference>
<dbReference type="PANTHER" id="PTHR11726">
    <property type="entry name" value="60S RIBOSOMAL PROTEIN L10"/>
    <property type="match status" value="1"/>
</dbReference>
<comment type="similarity">
    <text evidence="1">Belongs to the universal ribosomal protein uL16 family.</text>
</comment>
<dbReference type="GO" id="GO:0003735">
    <property type="term" value="F:structural constituent of ribosome"/>
    <property type="evidence" value="ECO:0007669"/>
    <property type="project" value="InterPro"/>
</dbReference>
<dbReference type="GO" id="GO:0006412">
    <property type="term" value="P:translation"/>
    <property type="evidence" value="ECO:0007669"/>
    <property type="project" value="InterPro"/>
</dbReference>
<dbReference type="Pfam" id="PF00252">
    <property type="entry name" value="Ribosomal_L16"/>
    <property type="match status" value="1"/>
</dbReference>
<proteinExistence type="inferred from homology"/>
<keyword evidence="2 4" id="KW-0689">Ribosomal protein</keyword>
<dbReference type="InterPro" id="IPR001197">
    <property type="entry name" value="Ribosomal_uL16_euk_arch"/>
</dbReference>
<dbReference type="Proteomes" id="UP000604391">
    <property type="component" value="Unassembled WGS sequence"/>
</dbReference>
<evidence type="ECO:0000256" key="1">
    <source>
        <dbReference type="ARBA" id="ARBA00008931"/>
    </source>
</evidence>
<dbReference type="NCBIfam" id="NF003239">
    <property type="entry name" value="PRK04199.1-4"/>
    <property type="match status" value="1"/>
</dbReference>
<evidence type="ECO:0000256" key="3">
    <source>
        <dbReference type="ARBA" id="ARBA00023274"/>
    </source>
</evidence>
<dbReference type="Gene3D" id="3.90.1170.10">
    <property type="entry name" value="Ribosomal protein L10e/L16"/>
    <property type="match status" value="1"/>
</dbReference>
<organism evidence="4 5">
    <name type="scientific">Candidatus Undinarchaeum marinum</name>
    <dbReference type="NCBI Taxonomy" id="2756141"/>
    <lineage>
        <taxon>Archaea</taxon>
        <taxon>Candidatus Undinarchaeota</taxon>
        <taxon>Candidatus Undinarchaeia</taxon>
        <taxon>Candidatus Undinarchaeales</taxon>
        <taxon>Candidatus Undinarchaeaceae</taxon>
        <taxon>Candidatus Undinarchaeum</taxon>
    </lineage>
</organism>
<keyword evidence="5" id="KW-1185">Reference proteome</keyword>
<dbReference type="InterPro" id="IPR016180">
    <property type="entry name" value="Ribosomal_uL16_dom"/>
</dbReference>
<reference evidence="4 5" key="1">
    <citation type="journal article" name="Nat. Commun.">
        <title>Undinarchaeota illuminate DPANN phylogeny and the impact of gene transfer on archaeal evolution.</title>
        <authorList>
            <person name="Dombrowski N."/>
            <person name="Williams T.A."/>
            <person name="Sun J."/>
            <person name="Woodcroft B.J."/>
            <person name="Lee J.H."/>
            <person name="Minh B.Q."/>
            <person name="Rinke C."/>
            <person name="Spang A."/>
        </authorList>
    </citation>
    <scope>NUCLEOTIDE SEQUENCE [LARGE SCALE GENOMIC DNA]</scope>
    <source>
        <strain evidence="4">MAG_bin17</strain>
    </source>
</reference>
<comment type="caution">
    <text evidence="4">The sequence shown here is derived from an EMBL/GenBank/DDBJ whole genome shotgun (WGS) entry which is preliminary data.</text>
</comment>
<evidence type="ECO:0000313" key="5">
    <source>
        <dbReference type="Proteomes" id="UP000604391"/>
    </source>
</evidence>
<dbReference type="InterPro" id="IPR036920">
    <property type="entry name" value="Ribosomal_uL16_sf"/>
</dbReference>